<name>A0A502E324_9MYCO</name>
<dbReference type="InterPro" id="IPR036390">
    <property type="entry name" value="WH_DNA-bd_sf"/>
</dbReference>
<evidence type="ECO:0000259" key="5">
    <source>
        <dbReference type="PROSITE" id="PS51078"/>
    </source>
</evidence>
<dbReference type="GO" id="GO:0003677">
    <property type="term" value="F:DNA binding"/>
    <property type="evidence" value="ECO:0007669"/>
    <property type="project" value="UniProtKB-KW"/>
</dbReference>
<organism evidence="6 7">
    <name type="scientific">Mycolicibacterium hodleri</name>
    <dbReference type="NCBI Taxonomy" id="49897"/>
    <lineage>
        <taxon>Bacteria</taxon>
        <taxon>Bacillati</taxon>
        <taxon>Actinomycetota</taxon>
        <taxon>Actinomycetes</taxon>
        <taxon>Mycobacteriales</taxon>
        <taxon>Mycobacteriaceae</taxon>
        <taxon>Mycolicibacterium</taxon>
    </lineage>
</organism>
<dbReference type="InterPro" id="IPR014757">
    <property type="entry name" value="Tscrpt_reg_IclR_C"/>
</dbReference>
<dbReference type="Pfam" id="PF09339">
    <property type="entry name" value="HTH_IclR"/>
    <property type="match status" value="1"/>
</dbReference>
<keyword evidence="1" id="KW-0805">Transcription regulation</keyword>
<gene>
    <name evidence="6" type="ORF">EAH80_21945</name>
</gene>
<dbReference type="InterPro" id="IPR036388">
    <property type="entry name" value="WH-like_DNA-bd_sf"/>
</dbReference>
<dbReference type="PROSITE" id="PS51078">
    <property type="entry name" value="ICLR_ED"/>
    <property type="match status" value="1"/>
</dbReference>
<dbReference type="EMBL" id="RCZG01000010">
    <property type="protein sequence ID" value="TPG32013.1"/>
    <property type="molecule type" value="Genomic_DNA"/>
</dbReference>
<accession>A0A502E324</accession>
<keyword evidence="3" id="KW-0804">Transcription</keyword>
<feature type="domain" description="HTH iclR-type" evidence="4">
    <location>
        <begin position="6"/>
        <end position="69"/>
    </location>
</feature>
<dbReference type="InterPro" id="IPR029016">
    <property type="entry name" value="GAF-like_dom_sf"/>
</dbReference>
<dbReference type="GO" id="GO:0003700">
    <property type="term" value="F:DNA-binding transcription factor activity"/>
    <property type="evidence" value="ECO:0007669"/>
    <property type="project" value="TreeGrafter"/>
</dbReference>
<keyword evidence="7" id="KW-1185">Reference proteome</keyword>
<dbReference type="RefSeq" id="WP_140695582.1">
    <property type="nucleotide sequence ID" value="NZ_RCZG01000010.1"/>
</dbReference>
<dbReference type="SMART" id="SM00346">
    <property type="entry name" value="HTH_ICLR"/>
    <property type="match status" value="1"/>
</dbReference>
<dbReference type="Gene3D" id="3.30.450.40">
    <property type="match status" value="1"/>
</dbReference>
<evidence type="ECO:0000256" key="3">
    <source>
        <dbReference type="ARBA" id="ARBA00023163"/>
    </source>
</evidence>
<proteinExistence type="predicted"/>
<sequence>MTDRSSPPTSRVVSILDFLARHPHDRFGLSELARRLELSKPTCLGILTTLTESDYLIRDAADKTYRLGPRLISLGHIAQESMRVNPAAREVLRRLSTTFDTTAALSAVVDDRITLLDVVGPPSVDVGVTEGRSGATRGVVRAGRSTATRDTVRAGQSYPFAPPVGLMFVLWDDAALRDWLAKEPTIPLRTDSERLDRVVAECRSAGYLVERLTPGGRRLYAMMAGMSSTLPQELRALLGELISDVGERVYLRGEDAARPARSKKRHDISVISAPVFDHHRRQAMVVSLQIGRALTDSEILRRAKGLMATADTLTALLGGARPDQPTVTS</sequence>
<dbReference type="Gene3D" id="1.10.10.10">
    <property type="entry name" value="Winged helix-like DNA-binding domain superfamily/Winged helix DNA-binding domain"/>
    <property type="match status" value="1"/>
</dbReference>
<dbReference type="SUPFAM" id="SSF46785">
    <property type="entry name" value="Winged helix' DNA-binding domain"/>
    <property type="match status" value="1"/>
</dbReference>
<dbReference type="PROSITE" id="PS51077">
    <property type="entry name" value="HTH_ICLR"/>
    <property type="match status" value="1"/>
</dbReference>
<dbReference type="InterPro" id="IPR050707">
    <property type="entry name" value="HTH_MetabolicPath_Reg"/>
</dbReference>
<dbReference type="SUPFAM" id="SSF55781">
    <property type="entry name" value="GAF domain-like"/>
    <property type="match status" value="1"/>
</dbReference>
<dbReference type="InterPro" id="IPR005471">
    <property type="entry name" value="Tscrpt_reg_IclR_N"/>
</dbReference>
<dbReference type="PANTHER" id="PTHR30136:SF24">
    <property type="entry name" value="HTH-TYPE TRANSCRIPTIONAL REPRESSOR ALLR"/>
    <property type="match status" value="1"/>
</dbReference>
<keyword evidence="2" id="KW-0238">DNA-binding</keyword>
<comment type="caution">
    <text evidence="6">The sequence shown here is derived from an EMBL/GenBank/DDBJ whole genome shotgun (WGS) entry which is preliminary data.</text>
</comment>
<dbReference type="OrthoDB" id="7495200at2"/>
<reference evidence="6 7" key="1">
    <citation type="journal article" date="2019" name="Environ. Microbiol.">
        <title>Species interactions and distinct microbial communities in high Arctic permafrost affected cryosols are associated with the CH4 and CO2 gas fluxes.</title>
        <authorList>
            <person name="Altshuler I."/>
            <person name="Hamel J."/>
            <person name="Turney S."/>
            <person name="Magnuson E."/>
            <person name="Levesque R."/>
            <person name="Greer C."/>
            <person name="Whyte L.G."/>
        </authorList>
    </citation>
    <scope>NUCLEOTIDE SEQUENCE [LARGE SCALE GENOMIC DNA]</scope>
    <source>
        <strain evidence="6 7">S5.20</strain>
    </source>
</reference>
<evidence type="ECO:0000256" key="2">
    <source>
        <dbReference type="ARBA" id="ARBA00023125"/>
    </source>
</evidence>
<dbReference type="Proteomes" id="UP000320095">
    <property type="component" value="Unassembled WGS sequence"/>
</dbReference>
<dbReference type="PANTHER" id="PTHR30136">
    <property type="entry name" value="HELIX-TURN-HELIX TRANSCRIPTIONAL REGULATOR, ICLR FAMILY"/>
    <property type="match status" value="1"/>
</dbReference>
<evidence type="ECO:0000259" key="4">
    <source>
        <dbReference type="PROSITE" id="PS51077"/>
    </source>
</evidence>
<evidence type="ECO:0000313" key="6">
    <source>
        <dbReference type="EMBL" id="TPG32013.1"/>
    </source>
</evidence>
<dbReference type="GO" id="GO:0045892">
    <property type="term" value="P:negative regulation of DNA-templated transcription"/>
    <property type="evidence" value="ECO:0007669"/>
    <property type="project" value="TreeGrafter"/>
</dbReference>
<dbReference type="AlphaFoldDB" id="A0A502E324"/>
<feature type="domain" description="IclR-ED" evidence="5">
    <location>
        <begin position="70"/>
        <end position="319"/>
    </location>
</feature>
<protein>
    <submittedName>
        <fullName evidence="6">ArsR family transcriptional regulator</fullName>
    </submittedName>
</protein>
<evidence type="ECO:0000256" key="1">
    <source>
        <dbReference type="ARBA" id="ARBA00023015"/>
    </source>
</evidence>
<evidence type="ECO:0000313" key="7">
    <source>
        <dbReference type="Proteomes" id="UP000320095"/>
    </source>
</evidence>